<dbReference type="InterPro" id="IPR019533">
    <property type="entry name" value="Peptidase_S26"/>
</dbReference>
<dbReference type="SUPFAM" id="SSF51306">
    <property type="entry name" value="LexA/Signal peptidase"/>
    <property type="match status" value="1"/>
</dbReference>
<comment type="catalytic activity">
    <reaction evidence="1 6">
        <text>Cleavage of hydrophobic, N-terminal signal or leader sequences from secreted and periplasmic proteins.</text>
        <dbReference type="EC" id="3.4.21.89"/>
    </reaction>
</comment>
<dbReference type="GO" id="GO:0009003">
    <property type="term" value="F:signal peptidase activity"/>
    <property type="evidence" value="ECO:0007669"/>
    <property type="project" value="UniProtKB-EC"/>
</dbReference>
<feature type="compositionally biased region" description="Polar residues" evidence="7">
    <location>
        <begin position="292"/>
        <end position="302"/>
    </location>
</feature>
<organism evidence="9 10">
    <name type="scientific">Thalassobacterium sedimentorum</name>
    <dbReference type="NCBI Taxonomy" id="3041258"/>
    <lineage>
        <taxon>Bacteria</taxon>
        <taxon>Pseudomonadati</taxon>
        <taxon>Verrucomicrobiota</taxon>
        <taxon>Opitutia</taxon>
        <taxon>Puniceicoccales</taxon>
        <taxon>Coraliomargaritaceae</taxon>
        <taxon>Thalassobacterium</taxon>
    </lineage>
</organism>
<comment type="subcellular location">
    <subcellularLocation>
        <location evidence="6">Membrane</location>
        <topology evidence="6">Single-pass type II membrane protein</topology>
    </subcellularLocation>
</comment>
<evidence type="ECO:0000256" key="2">
    <source>
        <dbReference type="ARBA" id="ARBA00009370"/>
    </source>
</evidence>
<dbReference type="RefSeq" id="WP_308986853.1">
    <property type="nucleotide sequence ID" value="NZ_JARXIC010000085.1"/>
</dbReference>
<keyword evidence="6" id="KW-1133">Transmembrane helix</keyword>
<feature type="transmembrane region" description="Helical" evidence="6">
    <location>
        <begin position="37"/>
        <end position="55"/>
    </location>
</feature>
<dbReference type="PANTHER" id="PTHR43390:SF1">
    <property type="entry name" value="CHLOROPLAST PROCESSING PEPTIDASE"/>
    <property type="match status" value="1"/>
</dbReference>
<evidence type="ECO:0000256" key="7">
    <source>
        <dbReference type="SAM" id="MobiDB-lite"/>
    </source>
</evidence>
<evidence type="ECO:0000256" key="3">
    <source>
        <dbReference type="ARBA" id="ARBA00013208"/>
    </source>
</evidence>
<dbReference type="PANTHER" id="PTHR43390">
    <property type="entry name" value="SIGNAL PEPTIDASE I"/>
    <property type="match status" value="1"/>
</dbReference>
<dbReference type="Gene3D" id="2.10.109.10">
    <property type="entry name" value="Umud Fragment, subunit A"/>
    <property type="match status" value="1"/>
</dbReference>
<keyword evidence="10" id="KW-1185">Reference proteome</keyword>
<dbReference type="EC" id="3.4.21.89" evidence="3 6"/>
<comment type="similarity">
    <text evidence="2 6">Belongs to the peptidase S26 family.</text>
</comment>
<evidence type="ECO:0000256" key="6">
    <source>
        <dbReference type="RuleBase" id="RU362042"/>
    </source>
</evidence>
<dbReference type="PRINTS" id="PR00727">
    <property type="entry name" value="LEADERPTASE"/>
</dbReference>
<name>A0ABU1ANR2_9BACT</name>
<feature type="domain" description="Peptidase S26" evidence="8">
    <location>
        <begin position="99"/>
        <end position="276"/>
    </location>
</feature>
<evidence type="ECO:0000313" key="10">
    <source>
        <dbReference type="Proteomes" id="UP001243717"/>
    </source>
</evidence>
<keyword evidence="6" id="KW-0645">Protease</keyword>
<dbReference type="InterPro" id="IPR000223">
    <property type="entry name" value="Pept_S26A_signal_pept_1"/>
</dbReference>
<dbReference type="CDD" id="cd06530">
    <property type="entry name" value="S26_SPase_I"/>
    <property type="match status" value="1"/>
</dbReference>
<feature type="transmembrane region" description="Helical" evidence="6">
    <location>
        <begin position="61"/>
        <end position="80"/>
    </location>
</feature>
<reference evidence="9 10" key="1">
    <citation type="submission" date="2023-04" db="EMBL/GenBank/DDBJ databases">
        <title>A novel bacteria isolated from coastal sediment.</title>
        <authorList>
            <person name="Liu X.-J."/>
            <person name="Du Z.-J."/>
        </authorList>
    </citation>
    <scope>NUCLEOTIDE SEQUENCE [LARGE SCALE GENOMIC DNA]</scope>
    <source>
        <strain evidence="9 10">SDUM461004</strain>
    </source>
</reference>
<evidence type="ECO:0000256" key="4">
    <source>
        <dbReference type="ARBA" id="ARBA00019232"/>
    </source>
</evidence>
<feature type="transmembrane region" description="Helical" evidence="6">
    <location>
        <begin position="92"/>
        <end position="114"/>
    </location>
</feature>
<keyword evidence="5 6" id="KW-0378">Hydrolase</keyword>
<comment type="caution">
    <text evidence="9">The sequence shown here is derived from an EMBL/GenBank/DDBJ whole genome shotgun (WGS) entry which is preliminary data.</text>
</comment>
<dbReference type="InterPro" id="IPR019758">
    <property type="entry name" value="Pept_S26A_signal_pept_1_CS"/>
</dbReference>
<accession>A0ABU1ANR2</accession>
<protein>
    <recommendedName>
        <fullName evidence="4 6">Signal peptidase I</fullName>
        <ecNumber evidence="3 6">3.4.21.89</ecNumber>
    </recommendedName>
</protein>
<evidence type="ECO:0000256" key="1">
    <source>
        <dbReference type="ARBA" id="ARBA00000677"/>
    </source>
</evidence>
<proteinExistence type="inferred from homology"/>
<dbReference type="Pfam" id="PF10502">
    <property type="entry name" value="Peptidase_S26"/>
    <property type="match status" value="1"/>
</dbReference>
<dbReference type="PROSITE" id="PS00761">
    <property type="entry name" value="SPASE_I_3"/>
    <property type="match status" value="1"/>
</dbReference>
<evidence type="ECO:0000259" key="8">
    <source>
        <dbReference type="Pfam" id="PF10502"/>
    </source>
</evidence>
<dbReference type="NCBIfam" id="TIGR02227">
    <property type="entry name" value="sigpep_I_bact"/>
    <property type="match status" value="1"/>
</dbReference>
<sequence length="302" mass="33158">MNKEQPATKRRRWPGIVLSLFVPGFGLARAGMPKRAVLWFFGLPIASLATGIILALKEIPFPIAIVAFAASIILYIAMLCDSFRAGKMKKQLWFLYFGIFILLFLLPTPVSMVLRTFTIPTGSMAPTLMGADSTSGSDYVIANRLSYCFSPPQRGDLIVFATSDISGLKEFQTNDQGEVFYVMRLIGLPGETISIAENKVFADGVQLSEEDGIPTTISYVTASEISSLGAKKESNFQVGLNEYFVLGDNSRNSLDSRFWGGVPESSVFGKVTTIYYPFNRAGRISPHKEKQPSNQTGDDNSE</sequence>
<keyword evidence="6" id="KW-0812">Transmembrane</keyword>
<gene>
    <name evidence="9" type="primary">lepB</name>
    <name evidence="9" type="ORF">QEH59_18475</name>
</gene>
<comment type="caution">
    <text evidence="6">Lacks conserved residue(s) required for the propagation of feature annotation.</text>
</comment>
<dbReference type="EMBL" id="JARXIC010000085">
    <property type="protein sequence ID" value="MDQ8196421.1"/>
    <property type="molecule type" value="Genomic_DNA"/>
</dbReference>
<dbReference type="InterPro" id="IPR036286">
    <property type="entry name" value="LexA/Signal_pep-like_sf"/>
</dbReference>
<evidence type="ECO:0000313" key="9">
    <source>
        <dbReference type="EMBL" id="MDQ8196421.1"/>
    </source>
</evidence>
<keyword evidence="6" id="KW-0472">Membrane</keyword>
<dbReference type="Proteomes" id="UP001243717">
    <property type="component" value="Unassembled WGS sequence"/>
</dbReference>
<evidence type="ECO:0000256" key="5">
    <source>
        <dbReference type="ARBA" id="ARBA00022801"/>
    </source>
</evidence>
<feature type="region of interest" description="Disordered" evidence="7">
    <location>
        <begin position="283"/>
        <end position="302"/>
    </location>
</feature>